<dbReference type="EMBL" id="CP018145">
    <property type="protein sequence ID" value="ASJ55466.1"/>
    <property type="molecule type" value="Genomic_DNA"/>
</dbReference>
<dbReference type="RefSeq" id="WP_088909135.1">
    <property type="nucleotide sequence ID" value="NZ_CP018145.1"/>
</dbReference>
<evidence type="ECO:0000313" key="3">
    <source>
        <dbReference type="Proteomes" id="UP000197781"/>
    </source>
</evidence>
<feature type="region of interest" description="Disordered" evidence="1">
    <location>
        <begin position="281"/>
        <end position="301"/>
    </location>
</feature>
<gene>
    <name evidence="2" type="ORF">BP422_19090</name>
</gene>
<evidence type="ECO:0000256" key="1">
    <source>
        <dbReference type="SAM" id="MobiDB-lite"/>
    </source>
</evidence>
<protein>
    <submittedName>
        <fullName evidence="2">Uncharacterized protein</fullName>
    </submittedName>
</protein>
<organism evidence="2 3">
    <name type="scientific">Brevibacillus formosus</name>
    <dbReference type="NCBI Taxonomy" id="54913"/>
    <lineage>
        <taxon>Bacteria</taxon>
        <taxon>Bacillati</taxon>
        <taxon>Bacillota</taxon>
        <taxon>Bacilli</taxon>
        <taxon>Bacillales</taxon>
        <taxon>Paenibacillaceae</taxon>
        <taxon>Brevibacillus</taxon>
    </lineage>
</organism>
<sequence>MRKKWLGIGLSVGITGALIWGYGASASADSTTMGVYESALHQTKEAKSMTAHAQLALTDNGAKLLTLEGVAKIDHNQHIGSVNATFTDTLGEKSMQAFLEKDQVVVKKGDSNVYRVMEKMDRRQQPENDADNKRGAMIHKLFATVFGDLGKNATVENLPDGGKRTSLQLSEEQIPAFIQAAGPILYGKLAEHSQEATFSENHLSVKLPRLQEDFQVDQVLLNAKINEKNQIEQQSAVVHLSGTDASGKEHKLQLSLDIRLSDLGTTTPERIDLTGKQVEKVSREDMKNKWRKDWTKHSDSE</sequence>
<accession>A0A220MK57</accession>
<dbReference type="KEGG" id="bfm:BP422_19090"/>
<dbReference type="AlphaFoldDB" id="A0A220MK57"/>
<name>A0A220MK57_9BACL</name>
<dbReference type="Proteomes" id="UP000197781">
    <property type="component" value="Chromosome"/>
</dbReference>
<evidence type="ECO:0000313" key="2">
    <source>
        <dbReference type="EMBL" id="ASJ55466.1"/>
    </source>
</evidence>
<proteinExistence type="predicted"/>
<reference evidence="2 3" key="1">
    <citation type="submission" date="2016-11" db="EMBL/GenBank/DDBJ databases">
        <authorList>
            <person name="Jaros S."/>
            <person name="Januszkiewicz K."/>
            <person name="Wedrychowicz H."/>
        </authorList>
    </citation>
    <scope>NUCLEOTIDE SEQUENCE [LARGE SCALE GENOMIC DNA]</scope>
    <source>
        <strain evidence="2 3">NF2</strain>
    </source>
</reference>